<reference evidence="2 3" key="1">
    <citation type="journal article" date="2018" name="Mol. Plant Microbe Interact.">
        <title>Taxonomically Different Co-Microsymbionts of a Relict Legume, Oxytropis popoviana, Have Complementary Sets of Symbiotic Genes and Together Increase the Efficiency of Plant Nodulation.</title>
        <authorList>
            <person name="Safronova V."/>
            <person name="Belimov A."/>
            <person name="Sazanova A."/>
            <person name="Chirak E."/>
            <person name="Verkhozina A."/>
            <person name="Kuznetsova I."/>
            <person name="Andronov E."/>
            <person name="Puhalsky J."/>
            <person name="Tikhonovich I."/>
        </authorList>
    </citation>
    <scope>NUCLEOTIDE SEQUENCE [LARGE SCALE GENOMIC DNA]</scope>
    <source>
        <strain evidence="2 3">Opo-235</strain>
    </source>
</reference>
<dbReference type="GO" id="GO:0031177">
    <property type="term" value="F:phosphopantetheine binding"/>
    <property type="evidence" value="ECO:0007669"/>
    <property type="project" value="TreeGrafter"/>
</dbReference>
<dbReference type="AlphaFoldDB" id="A0A3M9X321"/>
<dbReference type="Pfam" id="PF00975">
    <property type="entry name" value="Thioesterase"/>
    <property type="match status" value="1"/>
</dbReference>
<evidence type="ECO:0000259" key="1">
    <source>
        <dbReference type="PROSITE" id="PS50075"/>
    </source>
</evidence>
<dbReference type="SUPFAM" id="SSF53474">
    <property type="entry name" value="alpha/beta-Hydrolases"/>
    <property type="match status" value="1"/>
</dbReference>
<dbReference type="PANTHER" id="PTHR45527">
    <property type="entry name" value="NONRIBOSOMAL PEPTIDE SYNTHETASE"/>
    <property type="match status" value="1"/>
</dbReference>
<gene>
    <name evidence="2" type="ORF">DNR46_29930</name>
</gene>
<dbReference type="EMBL" id="QKOD01000012">
    <property type="protein sequence ID" value="RNJ42255.1"/>
    <property type="molecule type" value="Genomic_DNA"/>
</dbReference>
<dbReference type="InterPro" id="IPR029058">
    <property type="entry name" value="AB_hydrolase_fold"/>
</dbReference>
<dbReference type="InterPro" id="IPR042099">
    <property type="entry name" value="ANL_N_sf"/>
</dbReference>
<protein>
    <submittedName>
        <fullName evidence="2">AMP-dependent synthetase</fullName>
    </submittedName>
</protein>
<comment type="caution">
    <text evidence="2">The sequence shown here is derived from an EMBL/GenBank/DDBJ whole genome shotgun (WGS) entry which is preliminary data.</text>
</comment>
<dbReference type="Proteomes" id="UP000275436">
    <property type="component" value="Unassembled WGS sequence"/>
</dbReference>
<dbReference type="Gene3D" id="3.40.50.12780">
    <property type="entry name" value="N-terminal domain of ligase-like"/>
    <property type="match status" value="1"/>
</dbReference>
<evidence type="ECO:0000313" key="3">
    <source>
        <dbReference type="Proteomes" id="UP000275436"/>
    </source>
</evidence>
<proteinExistence type="predicted"/>
<dbReference type="InterPro" id="IPR001031">
    <property type="entry name" value="Thioesterase"/>
</dbReference>
<dbReference type="InterPro" id="IPR009081">
    <property type="entry name" value="PP-bd_ACP"/>
</dbReference>
<dbReference type="InterPro" id="IPR045851">
    <property type="entry name" value="AMP-bd_C_sf"/>
</dbReference>
<dbReference type="InterPro" id="IPR036736">
    <property type="entry name" value="ACP-like_sf"/>
</dbReference>
<organism evidence="2 3">
    <name type="scientific">Mesorhizobium japonicum</name>
    <dbReference type="NCBI Taxonomy" id="2066070"/>
    <lineage>
        <taxon>Bacteria</taxon>
        <taxon>Pseudomonadati</taxon>
        <taxon>Pseudomonadota</taxon>
        <taxon>Alphaproteobacteria</taxon>
        <taxon>Hyphomicrobiales</taxon>
        <taxon>Phyllobacteriaceae</taxon>
        <taxon>Mesorhizobium</taxon>
    </lineage>
</organism>
<dbReference type="InterPro" id="IPR000873">
    <property type="entry name" value="AMP-dep_synth/lig_dom"/>
</dbReference>
<dbReference type="GO" id="GO:0043041">
    <property type="term" value="P:amino acid activation for nonribosomal peptide biosynthetic process"/>
    <property type="evidence" value="ECO:0007669"/>
    <property type="project" value="TreeGrafter"/>
</dbReference>
<accession>A0A3M9X321</accession>
<dbReference type="Pfam" id="PF00501">
    <property type="entry name" value="AMP-binding"/>
    <property type="match status" value="1"/>
</dbReference>
<dbReference type="SUPFAM" id="SSF47336">
    <property type="entry name" value="ACP-like"/>
    <property type="match status" value="1"/>
</dbReference>
<dbReference type="SUPFAM" id="SSF56801">
    <property type="entry name" value="Acetyl-CoA synthetase-like"/>
    <property type="match status" value="1"/>
</dbReference>
<evidence type="ECO:0000313" key="2">
    <source>
        <dbReference type="EMBL" id="RNJ42255.1"/>
    </source>
</evidence>
<sequence>MLETSGYPRLESRFPRALPSVGGPTTDQDVVMLRGNGPPDGFTWKQASARALDMDGPTTRLFPRMGDGFSEKSAFSHLERVVEKYPAKIAISDGSASLSFSELLNAVQNLAGAIAGSTPPGKAVGILIGNTLWYPVAMLAAMRAGRPAVPLNPRDPFQRLAAISTSARLAAIIKPGPGKPAGWPNASSLEWIDAASCMAATPNGGLSALPSEVSVDAPAIVLYTSGSTGAPKGVVNSQRAILQRVQQYVDACHFGPDDVFMPLTGPATIAGCREMMTPMLCGATLYLSDIESAGIRAARDNFEKWRVTVVYLVPALLRVLMNGSAPDTFSSLRIVRVGGEKILWSDIDRLRDSVHESCLVQISYSSTETTGTQWFLPRGYQERGATVPVGFVLPGIEYTIVDENACEVAPGDEGELLIRSNYTTLGYWVDGENVPLQANSGNPMLRTFATGDLVKVDDTGMMWIVGRKGRQIKINGRRVEPAELELVLRRAPQVDDAVAVVTDANELVAFVVPARPGASELIAELRDLIRTALPPAVHPTRLHSVAEIPRLKGGKVDGVKLRELDRALNAQGAQNTPIARQAADPLDIEGTAAAVWERILPGKRAAGSRWDDAGGDSLKLLQFVMELETALGRELNLDAFTVGMSFADVVRAASPGQDTSSSLVEASDPRPVLFIVPGSIGYGPSLAAFGAEMGKVARVVAIRYGDLNDLLRGHGTIPRMVDAVVDQITQVQPDGDVKLIGYSLGGGVAFEVAAKLVAAGRSVTFLGILDTNIGPGQHNYRERLARTAQRIRTHRVTVDRMILRALAKLFAQFGAEAVLARGIDWLKWRSFARTRFILRLELEEVLRMRAFGQWLAQPKPTLPITATLFRCRRTGVPSDLGWSAFVTGLNIVPIVGGHLDMLVEPYLGHNRPLIERAFVVSGE</sequence>
<dbReference type="Gene3D" id="3.40.50.1820">
    <property type="entry name" value="alpha/beta hydrolase"/>
    <property type="match status" value="1"/>
</dbReference>
<dbReference type="InterPro" id="IPR020845">
    <property type="entry name" value="AMP-binding_CS"/>
</dbReference>
<dbReference type="PROSITE" id="PS00455">
    <property type="entry name" value="AMP_BINDING"/>
    <property type="match status" value="1"/>
</dbReference>
<dbReference type="Pfam" id="PF13193">
    <property type="entry name" value="AMP-binding_C"/>
    <property type="match status" value="1"/>
</dbReference>
<dbReference type="GO" id="GO:0044550">
    <property type="term" value="P:secondary metabolite biosynthetic process"/>
    <property type="evidence" value="ECO:0007669"/>
    <property type="project" value="TreeGrafter"/>
</dbReference>
<feature type="domain" description="Carrier" evidence="1">
    <location>
        <begin position="583"/>
        <end position="657"/>
    </location>
</feature>
<dbReference type="PROSITE" id="PS50075">
    <property type="entry name" value="CARRIER"/>
    <property type="match status" value="1"/>
</dbReference>
<dbReference type="Gene3D" id="3.30.300.30">
    <property type="match status" value="1"/>
</dbReference>
<name>A0A3M9X321_9HYPH</name>
<dbReference type="InterPro" id="IPR025110">
    <property type="entry name" value="AMP-bd_C"/>
</dbReference>
<dbReference type="PANTHER" id="PTHR45527:SF1">
    <property type="entry name" value="FATTY ACID SYNTHASE"/>
    <property type="match status" value="1"/>
</dbReference>
<dbReference type="GO" id="GO:0005737">
    <property type="term" value="C:cytoplasm"/>
    <property type="evidence" value="ECO:0007669"/>
    <property type="project" value="TreeGrafter"/>
</dbReference>